<dbReference type="PANTHER" id="PTHR10000">
    <property type="entry name" value="PHOSPHOSERINE PHOSPHATASE"/>
    <property type="match status" value="1"/>
</dbReference>
<organism evidence="1 2">
    <name type="scientific">Silvanigrella aquatica</name>
    <dbReference type="NCBI Taxonomy" id="1915309"/>
    <lineage>
        <taxon>Bacteria</taxon>
        <taxon>Pseudomonadati</taxon>
        <taxon>Bdellovibrionota</taxon>
        <taxon>Oligoflexia</taxon>
        <taxon>Silvanigrellales</taxon>
        <taxon>Silvanigrellaceae</taxon>
        <taxon>Silvanigrella</taxon>
    </lineage>
</organism>
<dbReference type="EMBL" id="CP017834">
    <property type="protein sequence ID" value="APJ02568.1"/>
    <property type="molecule type" value="Genomic_DNA"/>
</dbReference>
<dbReference type="InterPro" id="IPR000150">
    <property type="entry name" value="Cof"/>
</dbReference>
<dbReference type="NCBIfam" id="TIGR01484">
    <property type="entry name" value="HAD-SF-IIB"/>
    <property type="match status" value="1"/>
</dbReference>
<dbReference type="Proteomes" id="UP000184731">
    <property type="component" value="Chromosome"/>
</dbReference>
<dbReference type="GO" id="GO:0005829">
    <property type="term" value="C:cytosol"/>
    <property type="evidence" value="ECO:0007669"/>
    <property type="project" value="TreeGrafter"/>
</dbReference>
<dbReference type="SFLD" id="SFLDG01140">
    <property type="entry name" value="C2.B:_Phosphomannomutase_and_P"/>
    <property type="match status" value="1"/>
</dbReference>
<dbReference type="InterPro" id="IPR023214">
    <property type="entry name" value="HAD_sf"/>
</dbReference>
<dbReference type="PANTHER" id="PTHR10000:SF8">
    <property type="entry name" value="HAD SUPERFAMILY HYDROLASE-LIKE, TYPE 3"/>
    <property type="match status" value="1"/>
</dbReference>
<dbReference type="Gene3D" id="3.30.1240.10">
    <property type="match status" value="1"/>
</dbReference>
<accession>A0A1L4CX92</accession>
<dbReference type="SUPFAM" id="SSF56784">
    <property type="entry name" value="HAD-like"/>
    <property type="match status" value="1"/>
</dbReference>
<gene>
    <name evidence="1" type="ORF">AXG55_00915</name>
</gene>
<dbReference type="STRING" id="1915309.AXG55_00915"/>
<dbReference type="GO" id="GO:0016791">
    <property type="term" value="F:phosphatase activity"/>
    <property type="evidence" value="ECO:0007669"/>
    <property type="project" value="TreeGrafter"/>
</dbReference>
<dbReference type="PROSITE" id="PS01228">
    <property type="entry name" value="COF_1"/>
    <property type="match status" value="1"/>
</dbReference>
<reference evidence="1 2" key="1">
    <citation type="submission" date="2016-10" db="EMBL/GenBank/DDBJ databases">
        <title>Silvanigrella aquatica sp. nov., isolated from a freshwater lake located in the Black Forest, Germany, description of Silvanigrellaceae fam. nov., Silvanigrellales ord. nov., reclassification of the order Bdellovibrionales in the class Oligoflexia, reclassification of the families Bacteriovoracaceae and Halobacteriovoraceae in the new order Bacteriovoracales ord. nov., and reclassification of the family Pseudobacteriovoracaceae in the order Oligoflexiales.</title>
        <authorList>
            <person name="Hahn M.W."/>
            <person name="Schmidt J."/>
            <person name="Koll U."/>
            <person name="Rohde M."/>
            <person name="Verbag S."/>
            <person name="Pitt A."/>
            <person name="Nakai R."/>
            <person name="Naganuma T."/>
            <person name="Lang E."/>
        </authorList>
    </citation>
    <scope>NUCLEOTIDE SEQUENCE [LARGE SCALE GENOMIC DNA]</scope>
    <source>
        <strain evidence="1 2">MWH-Nonnen-W8red</strain>
    </source>
</reference>
<sequence length="272" mass="29983">MKAVALDLDGTLLNSKHKVTERTKNILNKLHHSEVKVVLASARPIKSVLKIANEIGFINQPMIGGNGGIIASSDNEILYKKSISKKDFIQIKVLVNNFVKENKTIDLTMHIYSDFNWFVPFDTSMAREEARIIGFNPNAIGEDAFQATEAEKIMFVANPNDLNIFSEQLKRTLPHLNSVLSKADSLEINAEGVSKFSGVAQFAFLNHFDVKDIVAMGDGDNDALMLETCGFGVAMANASLLAKKAADKLTLSNDEDGVAIFLESYFAHFLRD</sequence>
<dbReference type="NCBIfam" id="TIGR00099">
    <property type="entry name" value="Cof-subfamily"/>
    <property type="match status" value="1"/>
</dbReference>
<protein>
    <recommendedName>
        <fullName evidence="3">Haloacid dehalogenase</fullName>
    </recommendedName>
</protein>
<name>A0A1L4CX92_9BACT</name>
<dbReference type="Gene3D" id="3.40.50.1000">
    <property type="entry name" value="HAD superfamily/HAD-like"/>
    <property type="match status" value="1"/>
</dbReference>
<evidence type="ECO:0000313" key="2">
    <source>
        <dbReference type="Proteomes" id="UP000184731"/>
    </source>
</evidence>
<dbReference type="OrthoDB" id="9781413at2"/>
<evidence type="ECO:0000313" key="1">
    <source>
        <dbReference type="EMBL" id="APJ02568.1"/>
    </source>
</evidence>
<dbReference type="RefSeq" id="WP_148696277.1">
    <property type="nucleotide sequence ID" value="NZ_CP017834.1"/>
</dbReference>
<dbReference type="CDD" id="cd07516">
    <property type="entry name" value="HAD_Pase"/>
    <property type="match status" value="1"/>
</dbReference>
<dbReference type="KEGG" id="saqi:AXG55_00915"/>
<evidence type="ECO:0008006" key="3">
    <source>
        <dbReference type="Google" id="ProtNLM"/>
    </source>
</evidence>
<proteinExistence type="predicted"/>
<dbReference type="InterPro" id="IPR036412">
    <property type="entry name" value="HAD-like_sf"/>
</dbReference>
<keyword evidence="2" id="KW-1185">Reference proteome</keyword>
<dbReference type="AlphaFoldDB" id="A0A1L4CX92"/>
<dbReference type="GO" id="GO:0000287">
    <property type="term" value="F:magnesium ion binding"/>
    <property type="evidence" value="ECO:0007669"/>
    <property type="project" value="TreeGrafter"/>
</dbReference>
<dbReference type="SFLD" id="SFLDS00003">
    <property type="entry name" value="Haloacid_Dehalogenase"/>
    <property type="match status" value="1"/>
</dbReference>
<dbReference type="InterPro" id="IPR006379">
    <property type="entry name" value="HAD-SF_hydro_IIB"/>
</dbReference>
<dbReference type="Pfam" id="PF08282">
    <property type="entry name" value="Hydrolase_3"/>
    <property type="match status" value="1"/>
</dbReference>